<feature type="region of interest" description="Disordered" evidence="3">
    <location>
        <begin position="1"/>
        <end position="48"/>
    </location>
</feature>
<feature type="region of interest" description="Disordered" evidence="3">
    <location>
        <begin position="166"/>
        <end position="220"/>
    </location>
</feature>
<evidence type="ECO:0000256" key="2">
    <source>
        <dbReference type="RuleBase" id="RU003844"/>
    </source>
</evidence>
<gene>
    <name evidence="4" type="ORF">VP01_3572g2</name>
</gene>
<dbReference type="PANTHER" id="PTHR10972">
    <property type="entry name" value="OXYSTEROL-BINDING PROTEIN-RELATED"/>
    <property type="match status" value="1"/>
</dbReference>
<feature type="compositionally biased region" description="Low complexity" evidence="3">
    <location>
        <begin position="1"/>
        <end position="12"/>
    </location>
</feature>
<organism evidence="4 5">
    <name type="scientific">Puccinia sorghi</name>
    <dbReference type="NCBI Taxonomy" id="27349"/>
    <lineage>
        <taxon>Eukaryota</taxon>
        <taxon>Fungi</taxon>
        <taxon>Dikarya</taxon>
        <taxon>Basidiomycota</taxon>
        <taxon>Pucciniomycotina</taxon>
        <taxon>Pucciniomycetes</taxon>
        <taxon>Pucciniales</taxon>
        <taxon>Pucciniaceae</taxon>
        <taxon>Puccinia</taxon>
    </lineage>
</organism>
<feature type="compositionally biased region" description="Low complexity" evidence="3">
    <location>
        <begin position="19"/>
        <end position="37"/>
    </location>
</feature>
<dbReference type="PANTHER" id="PTHR10972:SF212">
    <property type="entry name" value="OXYSTEROL-BINDING PROTEIN-LIKE PROTEIN 1"/>
    <property type="match status" value="1"/>
</dbReference>
<feature type="region of interest" description="Disordered" evidence="3">
    <location>
        <begin position="434"/>
        <end position="456"/>
    </location>
</feature>
<evidence type="ECO:0000313" key="4">
    <source>
        <dbReference type="EMBL" id="KNZ52445.1"/>
    </source>
</evidence>
<dbReference type="InterPro" id="IPR018494">
    <property type="entry name" value="Oxysterol-bd_CS"/>
</dbReference>
<reference evidence="4 5" key="1">
    <citation type="submission" date="2015-08" db="EMBL/GenBank/DDBJ databases">
        <title>Next Generation Sequencing and Analysis of the Genome of Puccinia sorghi L Schw, the Causal Agent of Maize Common Rust.</title>
        <authorList>
            <person name="Rochi L."/>
            <person name="Burguener G."/>
            <person name="Darino M."/>
            <person name="Turjanski A."/>
            <person name="Kreff E."/>
            <person name="Dieguez M.J."/>
            <person name="Sacco F."/>
        </authorList>
    </citation>
    <scope>NUCLEOTIDE SEQUENCE [LARGE SCALE GENOMIC DNA]</scope>
    <source>
        <strain evidence="4 5">RO10H11247</strain>
    </source>
</reference>
<dbReference type="AlphaFoldDB" id="A0A0L6UX76"/>
<evidence type="ECO:0000313" key="5">
    <source>
        <dbReference type="Proteomes" id="UP000037035"/>
    </source>
</evidence>
<dbReference type="Gene3D" id="3.30.70.3490">
    <property type="match status" value="1"/>
</dbReference>
<feature type="compositionally biased region" description="Polar residues" evidence="3">
    <location>
        <begin position="210"/>
        <end position="220"/>
    </location>
</feature>
<evidence type="ECO:0000256" key="3">
    <source>
        <dbReference type="SAM" id="MobiDB-lite"/>
    </source>
</evidence>
<sequence>MPSITRSSSSTSHPNKPQSLSNSPSASSLNLHPAPSSTSVTPDPADPHDETKFKQLLAVLKKAIGVKDMGAMRLSLPAHLITPVGNLEYWCYLDRPDFFAAINDSDDDFERMLAVLRWTLTKDCKFVHGPICKPYNSVLGEQFRCIYDVIPAKVDPDSGELLVFDTPSRAASPTNPADSTCKRSASFRTTSSSTALDSEDPGPLRDENRSPSSLATSVNNKPSRSARVVFLNEQVSHHPPISCFWYEARTKLEGQTPPSKPLVIAHGVDQISAKFTGTSVKVFPGSMNKGIFIKLPNRNEEYEITHPTATVTGLIRANPYVVIADYAYITCRSPQKRRFRAMINYLDEVSNSSSGAFSMYHMDQLAELYYCTPAPHQNNQSWVGKAKFALEGVIYELEETENPNEWTKIKQVPSERIWCKFSGSWRGVVTYTMREQSRKSSGSNEQQSSSNKTRELLNLGNLFPLPKMVKPQEKQTEMESRKFWSSLTSLIEVKNFSEATKVKQAIEQHQRDLSTQRRNSNQPFKPLIFHIEDNDNSDNDDNVPDPAKPTPDGYAKFSKPTLTPGGTTILEAEFEGIGYN</sequence>
<dbReference type="Gene3D" id="2.40.160.120">
    <property type="match status" value="1"/>
</dbReference>
<accession>A0A0L6UX76</accession>
<dbReference type="SUPFAM" id="SSF144000">
    <property type="entry name" value="Oxysterol-binding protein-like"/>
    <property type="match status" value="1"/>
</dbReference>
<proteinExistence type="inferred from homology"/>
<feature type="compositionally biased region" description="Low complexity" evidence="3">
    <location>
        <begin position="439"/>
        <end position="451"/>
    </location>
</feature>
<dbReference type="GO" id="GO:0032934">
    <property type="term" value="F:sterol binding"/>
    <property type="evidence" value="ECO:0007669"/>
    <property type="project" value="TreeGrafter"/>
</dbReference>
<dbReference type="EMBL" id="LAVV01008582">
    <property type="protein sequence ID" value="KNZ52445.1"/>
    <property type="molecule type" value="Genomic_DNA"/>
</dbReference>
<feature type="compositionally biased region" description="Polar residues" evidence="3">
    <location>
        <begin position="169"/>
        <end position="178"/>
    </location>
</feature>
<keyword evidence="5" id="KW-1185">Reference proteome</keyword>
<dbReference type="GO" id="GO:0016020">
    <property type="term" value="C:membrane"/>
    <property type="evidence" value="ECO:0007669"/>
    <property type="project" value="TreeGrafter"/>
</dbReference>
<dbReference type="InterPro" id="IPR037239">
    <property type="entry name" value="OSBP_sf"/>
</dbReference>
<protein>
    <recommendedName>
        <fullName evidence="6">Oxysterol binding protein</fullName>
    </recommendedName>
</protein>
<evidence type="ECO:0008006" key="6">
    <source>
        <dbReference type="Google" id="ProtNLM"/>
    </source>
</evidence>
<dbReference type="InterPro" id="IPR000648">
    <property type="entry name" value="Oxysterol-bd"/>
</dbReference>
<dbReference type="STRING" id="27349.A0A0L6UX76"/>
<dbReference type="OrthoDB" id="48057at2759"/>
<comment type="caution">
    <text evidence="4">The sequence shown here is derived from an EMBL/GenBank/DDBJ whole genome shotgun (WGS) entry which is preliminary data.</text>
</comment>
<dbReference type="PROSITE" id="PS01013">
    <property type="entry name" value="OSBP"/>
    <property type="match status" value="1"/>
</dbReference>
<feature type="compositionally biased region" description="Acidic residues" evidence="3">
    <location>
        <begin position="534"/>
        <end position="543"/>
    </location>
</feature>
<comment type="similarity">
    <text evidence="1 2">Belongs to the OSBP family.</text>
</comment>
<dbReference type="Pfam" id="PF01237">
    <property type="entry name" value="Oxysterol_BP"/>
    <property type="match status" value="1"/>
</dbReference>
<feature type="compositionally biased region" description="Low complexity" evidence="3">
    <location>
        <begin position="183"/>
        <end position="195"/>
    </location>
</feature>
<name>A0A0L6UX76_9BASI</name>
<evidence type="ECO:0000256" key="1">
    <source>
        <dbReference type="ARBA" id="ARBA00008842"/>
    </source>
</evidence>
<dbReference type="VEuPathDB" id="FungiDB:VP01_3572g2"/>
<feature type="region of interest" description="Disordered" evidence="3">
    <location>
        <begin position="530"/>
        <end position="566"/>
    </location>
</feature>
<dbReference type="GO" id="GO:0005829">
    <property type="term" value="C:cytosol"/>
    <property type="evidence" value="ECO:0007669"/>
    <property type="project" value="TreeGrafter"/>
</dbReference>
<dbReference type="Proteomes" id="UP000037035">
    <property type="component" value="Unassembled WGS sequence"/>
</dbReference>